<evidence type="ECO:0000313" key="1">
    <source>
        <dbReference type="EMBL" id="KAJ1208669.1"/>
    </source>
</evidence>
<accession>A0AAV7W3V0</accession>
<protein>
    <submittedName>
        <fullName evidence="1">Uncharacterized protein</fullName>
    </submittedName>
</protein>
<reference evidence="1" key="1">
    <citation type="journal article" date="2022" name="bioRxiv">
        <title>Sequencing and chromosome-scale assembly of the giantPleurodeles waltlgenome.</title>
        <authorList>
            <person name="Brown T."/>
            <person name="Elewa A."/>
            <person name="Iarovenko S."/>
            <person name="Subramanian E."/>
            <person name="Araus A.J."/>
            <person name="Petzold A."/>
            <person name="Susuki M."/>
            <person name="Suzuki K.-i.T."/>
            <person name="Hayashi T."/>
            <person name="Toyoda A."/>
            <person name="Oliveira C."/>
            <person name="Osipova E."/>
            <person name="Leigh N.D."/>
            <person name="Simon A."/>
            <person name="Yun M.H."/>
        </authorList>
    </citation>
    <scope>NUCLEOTIDE SEQUENCE</scope>
    <source>
        <strain evidence="1">20211129_DDA</strain>
        <tissue evidence="1">Liver</tissue>
    </source>
</reference>
<dbReference type="AlphaFoldDB" id="A0AAV7W3V0"/>
<gene>
    <name evidence="1" type="ORF">NDU88_004052</name>
</gene>
<organism evidence="1 2">
    <name type="scientific">Pleurodeles waltl</name>
    <name type="common">Iberian ribbed newt</name>
    <dbReference type="NCBI Taxonomy" id="8319"/>
    <lineage>
        <taxon>Eukaryota</taxon>
        <taxon>Metazoa</taxon>
        <taxon>Chordata</taxon>
        <taxon>Craniata</taxon>
        <taxon>Vertebrata</taxon>
        <taxon>Euteleostomi</taxon>
        <taxon>Amphibia</taxon>
        <taxon>Batrachia</taxon>
        <taxon>Caudata</taxon>
        <taxon>Salamandroidea</taxon>
        <taxon>Salamandridae</taxon>
        <taxon>Pleurodelinae</taxon>
        <taxon>Pleurodeles</taxon>
    </lineage>
</organism>
<dbReference type="Proteomes" id="UP001066276">
    <property type="component" value="Chromosome 1_2"/>
</dbReference>
<name>A0AAV7W3V0_PLEWA</name>
<proteinExistence type="predicted"/>
<evidence type="ECO:0000313" key="2">
    <source>
        <dbReference type="Proteomes" id="UP001066276"/>
    </source>
</evidence>
<keyword evidence="2" id="KW-1185">Reference proteome</keyword>
<sequence length="89" mass="10310">MELRPESQECLALFIRDPGKISGNSDLRILQQEWTLGPCLQKDLLGLLVPEEKCNDRAVLPRGYRVKRADPVYSLELEWRREGQSGELW</sequence>
<comment type="caution">
    <text evidence="1">The sequence shown here is derived from an EMBL/GenBank/DDBJ whole genome shotgun (WGS) entry which is preliminary data.</text>
</comment>
<dbReference type="EMBL" id="JANPWB010000002">
    <property type="protein sequence ID" value="KAJ1208669.1"/>
    <property type="molecule type" value="Genomic_DNA"/>
</dbReference>